<feature type="region of interest" description="Disordered" evidence="1">
    <location>
        <begin position="133"/>
        <end position="155"/>
    </location>
</feature>
<dbReference type="RefSeq" id="WP_018981049.1">
    <property type="nucleotide sequence ID" value="NZ_BAQD01000033.1"/>
</dbReference>
<gene>
    <name evidence="2" type="ORF">AA15669_1404</name>
</gene>
<name>A0ABQ0NZL3_9PROT</name>
<keyword evidence="3" id="KW-1185">Reference proteome</keyword>
<comment type="caution">
    <text evidence="2">The sequence shown here is derived from an EMBL/GenBank/DDBJ whole genome shotgun (WGS) entry which is preliminary data.</text>
</comment>
<evidence type="ECO:0000256" key="1">
    <source>
        <dbReference type="SAM" id="MobiDB-lite"/>
    </source>
</evidence>
<evidence type="ECO:0000313" key="2">
    <source>
        <dbReference type="EMBL" id="GBQ07499.1"/>
    </source>
</evidence>
<sequence>MKLCLGVKDVVYGGKNGQATTTSQVAQILEERYGIFSGFLEANSEWLTQEITTALAGAAASALVNAEPVGPPLERVAEQLAHKLFAAISDGSIETMTHGPGHVPTLAAQMGVNHRSKSGLNGISPAQLKAFRKAQRKLPKDERTRPVGDPRPSFIDTSLLHSSIKGWTKE</sequence>
<organism evidence="2 3">
    <name type="scientific">Saccharibacter floricola DSM 15669</name>
    <dbReference type="NCBI Taxonomy" id="1123227"/>
    <lineage>
        <taxon>Bacteria</taxon>
        <taxon>Pseudomonadati</taxon>
        <taxon>Pseudomonadota</taxon>
        <taxon>Alphaproteobacteria</taxon>
        <taxon>Acetobacterales</taxon>
        <taxon>Acetobacteraceae</taxon>
        <taxon>Saccharibacter</taxon>
    </lineage>
</organism>
<proteinExistence type="predicted"/>
<accession>A0ABQ0NZL3</accession>
<dbReference type="EMBL" id="BAQD01000033">
    <property type="protein sequence ID" value="GBQ07499.1"/>
    <property type="molecule type" value="Genomic_DNA"/>
</dbReference>
<dbReference type="Proteomes" id="UP001062901">
    <property type="component" value="Unassembled WGS sequence"/>
</dbReference>
<feature type="compositionally biased region" description="Basic and acidic residues" evidence="1">
    <location>
        <begin position="138"/>
        <end position="148"/>
    </location>
</feature>
<reference evidence="2" key="1">
    <citation type="submission" date="2013-04" db="EMBL/GenBank/DDBJ databases">
        <title>The genome sequencing project of 58 acetic acid bacteria.</title>
        <authorList>
            <person name="Okamoto-Kainuma A."/>
            <person name="Ishikawa M."/>
            <person name="Umino S."/>
            <person name="Koizumi Y."/>
            <person name="Shiwa Y."/>
            <person name="Yoshikawa H."/>
            <person name="Matsutani M."/>
            <person name="Matsushita K."/>
        </authorList>
    </citation>
    <scope>NUCLEOTIDE SEQUENCE</scope>
    <source>
        <strain evidence="2">DSM 15669</strain>
    </source>
</reference>
<evidence type="ECO:0000313" key="3">
    <source>
        <dbReference type="Proteomes" id="UP001062901"/>
    </source>
</evidence>
<protein>
    <submittedName>
        <fullName evidence="2">Uncharacterized protein</fullName>
    </submittedName>
</protein>